<reference evidence="5" key="1">
    <citation type="journal article" date="2018" name="Front. Physiol.">
        <title>Sex- and Tissue-Specific Expression Profiles of Odorant Binding Protein and Chemosensory Protein Genes in Bradysia odoriphaga (Diptera: Sciaridae).</title>
        <authorList>
            <person name="Zhao Y."/>
            <person name="Ding J."/>
            <person name="Zhang Z."/>
            <person name="Liu F."/>
            <person name="Zhou C."/>
            <person name="Mu W."/>
        </authorList>
    </citation>
    <scope>NUCLEOTIDE SEQUENCE</scope>
</reference>
<dbReference type="CDD" id="cd23992">
    <property type="entry name" value="PBP_GOBP"/>
    <property type="match status" value="1"/>
</dbReference>
<evidence type="ECO:0000256" key="3">
    <source>
        <dbReference type="ARBA" id="ARBA00022525"/>
    </source>
</evidence>
<evidence type="ECO:0000256" key="2">
    <source>
        <dbReference type="ARBA" id="ARBA00008098"/>
    </source>
</evidence>
<dbReference type="Gene3D" id="1.10.238.20">
    <property type="entry name" value="Pheromone/general odorant binding protein domain"/>
    <property type="match status" value="1"/>
</dbReference>
<dbReference type="SMART" id="SM00708">
    <property type="entry name" value="PhBP"/>
    <property type="match status" value="1"/>
</dbReference>
<dbReference type="GO" id="GO:0005549">
    <property type="term" value="F:odorant binding"/>
    <property type="evidence" value="ECO:0007669"/>
    <property type="project" value="InterPro"/>
</dbReference>
<proteinExistence type="evidence at transcript level"/>
<dbReference type="GO" id="GO:0005615">
    <property type="term" value="C:extracellular space"/>
    <property type="evidence" value="ECO:0007669"/>
    <property type="project" value="TreeGrafter"/>
</dbReference>
<dbReference type="InterPro" id="IPR006170">
    <property type="entry name" value="PBP/GOBP"/>
</dbReference>
<dbReference type="SUPFAM" id="SSF47565">
    <property type="entry name" value="Insect pheromone/odorant-binding proteins"/>
    <property type="match status" value="1"/>
</dbReference>
<name>A0A2S0X9G5_9DIPT</name>
<dbReference type="EMBL" id="MG544129">
    <property type="protein sequence ID" value="AWC08420.1"/>
    <property type="molecule type" value="mRNA"/>
</dbReference>
<dbReference type="PANTHER" id="PTHR11857">
    <property type="entry name" value="ODORANT BINDING PROTEIN-RELATED"/>
    <property type="match status" value="1"/>
</dbReference>
<evidence type="ECO:0000256" key="4">
    <source>
        <dbReference type="ARBA" id="ARBA00022729"/>
    </source>
</evidence>
<gene>
    <name evidence="5" type="primary">OBP9</name>
</gene>
<comment type="subcellular location">
    <subcellularLocation>
        <location evidence="1">Secreted</location>
    </subcellularLocation>
</comment>
<dbReference type="GO" id="GO:0007608">
    <property type="term" value="P:sensory perception of smell"/>
    <property type="evidence" value="ECO:0007669"/>
    <property type="project" value="TreeGrafter"/>
</dbReference>
<organism evidence="5">
    <name type="scientific">Bradysia odoriphaga</name>
    <dbReference type="NCBI Taxonomy" id="1564500"/>
    <lineage>
        <taxon>Eukaryota</taxon>
        <taxon>Metazoa</taxon>
        <taxon>Ecdysozoa</taxon>
        <taxon>Arthropoda</taxon>
        <taxon>Hexapoda</taxon>
        <taxon>Insecta</taxon>
        <taxon>Pterygota</taxon>
        <taxon>Neoptera</taxon>
        <taxon>Endopterygota</taxon>
        <taxon>Diptera</taxon>
        <taxon>Nematocera</taxon>
        <taxon>Sciaroidea</taxon>
        <taxon>Sciaridae</taxon>
        <taxon>Bradysia</taxon>
    </lineage>
</organism>
<dbReference type="AlphaFoldDB" id="A0A2S0X9G5"/>
<dbReference type="OrthoDB" id="6595846at2759"/>
<keyword evidence="4" id="KW-0732">Signal</keyword>
<keyword evidence="3" id="KW-0964">Secreted</keyword>
<accession>A0A2S0X9G5</accession>
<dbReference type="InterPro" id="IPR036728">
    <property type="entry name" value="PBP_GOBP_sf"/>
</dbReference>
<evidence type="ECO:0000313" key="5">
    <source>
        <dbReference type="EMBL" id="AWC08420.1"/>
    </source>
</evidence>
<dbReference type="Pfam" id="PF01395">
    <property type="entry name" value="PBP_GOBP"/>
    <property type="match status" value="1"/>
</dbReference>
<dbReference type="PANTHER" id="PTHR11857:SF42">
    <property type="entry name" value="GENERAL ODORANT-BINDING PROTEIN 19D-RELATED"/>
    <property type="match status" value="1"/>
</dbReference>
<comment type="similarity">
    <text evidence="2">Belongs to the PBP/GOBP family.</text>
</comment>
<sequence length="148" mass="16216">MNRLVVVLTVVFITIVTSENSSSEEEKGENKFIELIECKNETGASDIDMGRVIIRANPITQAGKCLTACYLDKLGIMTQEKFVPENVMNYLDDVTLVGSNGKTLDKVVKEIADECKAISDTDKCESAAKILNCLNASAKKRGFCPNVF</sequence>
<evidence type="ECO:0000256" key="1">
    <source>
        <dbReference type="ARBA" id="ARBA00004613"/>
    </source>
</evidence>
<protein>
    <submittedName>
        <fullName evidence="5">Odorant-binding protein 9</fullName>
    </submittedName>
</protein>